<dbReference type="Pfam" id="PF00059">
    <property type="entry name" value="Lectin_C"/>
    <property type="match status" value="1"/>
</dbReference>
<reference evidence="5" key="3">
    <citation type="submission" date="2025-09" db="UniProtKB">
        <authorList>
            <consortium name="Ensembl"/>
        </authorList>
    </citation>
    <scope>IDENTIFICATION</scope>
</reference>
<proteinExistence type="predicted"/>
<keyword evidence="2" id="KW-0175">Coiled coil</keyword>
<keyword evidence="3" id="KW-1133">Transmembrane helix</keyword>
<evidence type="ECO:0000313" key="6">
    <source>
        <dbReference type="Proteomes" id="UP000265040"/>
    </source>
</evidence>
<dbReference type="AlphaFoldDB" id="A0A7N6FG77"/>
<evidence type="ECO:0000313" key="5">
    <source>
        <dbReference type="Ensembl" id="ENSATEP00000059199.2"/>
    </source>
</evidence>
<keyword evidence="3" id="KW-0472">Membrane</keyword>
<dbReference type="GeneTree" id="ENSGT01030000234575"/>
<evidence type="ECO:0000259" key="4">
    <source>
        <dbReference type="PROSITE" id="PS50041"/>
    </source>
</evidence>
<evidence type="ECO:0000256" key="3">
    <source>
        <dbReference type="SAM" id="Phobius"/>
    </source>
</evidence>
<name>A0A7N6FG77_ANATE</name>
<dbReference type="InParanoid" id="A0A7N6FG77"/>
<dbReference type="InterPro" id="IPR001304">
    <property type="entry name" value="C-type_lectin-like"/>
</dbReference>
<dbReference type="CDD" id="cd03590">
    <property type="entry name" value="CLECT_DC-SIGN_like"/>
    <property type="match status" value="1"/>
</dbReference>
<keyword evidence="1" id="KW-0430">Lectin</keyword>
<evidence type="ECO:0000256" key="1">
    <source>
        <dbReference type="ARBA" id="ARBA00022734"/>
    </source>
</evidence>
<dbReference type="InterPro" id="IPR016186">
    <property type="entry name" value="C-type_lectin-like/link_sf"/>
</dbReference>
<feature type="coiled-coil region" evidence="2">
    <location>
        <begin position="83"/>
        <end position="110"/>
    </location>
</feature>
<reference evidence="5" key="2">
    <citation type="submission" date="2025-08" db="UniProtKB">
        <authorList>
            <consortium name="Ensembl"/>
        </authorList>
    </citation>
    <scope>IDENTIFICATION</scope>
</reference>
<dbReference type="InterPro" id="IPR050111">
    <property type="entry name" value="C-type_lectin/snaclec_domain"/>
</dbReference>
<dbReference type="InterPro" id="IPR016187">
    <property type="entry name" value="CTDL_fold"/>
</dbReference>
<dbReference type="RefSeq" id="XP_026203905.1">
    <property type="nucleotide sequence ID" value="XM_026348120.2"/>
</dbReference>
<keyword evidence="6" id="KW-1185">Reference proteome</keyword>
<sequence>MPEADVVYSDVTFKRSGGITKASLPDETTYSEIKTSKLHTEQKVSQHPVSDGGSKVTERASLLILGVLLAAAVVGLGVVIFHNLQMKEKLQTLKNEKDALKKNLTEKLTELKQCSVVQPVCPQPPEAQMNEPCPKCEEDWELHGGKCYYFSTTKSTWNQSRDDCRSKGGDLVKIDSREEQSFLELRLRQKMDYDEDKFWIGLTDSKEEEKWLWVDDSPLNTSLTFWIREDPDNWTGRNGEVPEGEDCARMGERGGADELKCWFDRFCKDPHKSICEKPAETGRVTCV</sequence>
<dbReference type="GO" id="GO:0030246">
    <property type="term" value="F:carbohydrate binding"/>
    <property type="evidence" value="ECO:0007669"/>
    <property type="project" value="UniProtKB-KW"/>
</dbReference>
<dbReference type="SMART" id="SM00034">
    <property type="entry name" value="CLECT"/>
    <property type="match status" value="1"/>
</dbReference>
<accession>A0A7N6FG77</accession>
<organism evidence="5 6">
    <name type="scientific">Anabas testudineus</name>
    <name type="common">Climbing perch</name>
    <name type="synonym">Anthias testudineus</name>
    <dbReference type="NCBI Taxonomy" id="64144"/>
    <lineage>
        <taxon>Eukaryota</taxon>
        <taxon>Metazoa</taxon>
        <taxon>Chordata</taxon>
        <taxon>Craniata</taxon>
        <taxon>Vertebrata</taxon>
        <taxon>Euteleostomi</taxon>
        <taxon>Actinopterygii</taxon>
        <taxon>Neopterygii</taxon>
        <taxon>Teleostei</taxon>
        <taxon>Neoteleostei</taxon>
        <taxon>Acanthomorphata</taxon>
        <taxon>Anabantaria</taxon>
        <taxon>Anabantiformes</taxon>
        <taxon>Anabantoidei</taxon>
        <taxon>Anabantidae</taxon>
        <taxon>Anabas</taxon>
    </lineage>
</organism>
<dbReference type="InterPro" id="IPR033989">
    <property type="entry name" value="CD209-like_CTLD"/>
</dbReference>
<dbReference type="SUPFAM" id="SSF56436">
    <property type="entry name" value="C-type lectin-like"/>
    <property type="match status" value="1"/>
</dbReference>
<dbReference type="Gene3D" id="3.10.100.10">
    <property type="entry name" value="Mannose-Binding Protein A, subunit A"/>
    <property type="match status" value="1"/>
</dbReference>
<dbReference type="GeneID" id="113154114"/>
<dbReference type="Ensembl" id="ENSATET00000073137.2">
    <property type="protein sequence ID" value="ENSATEP00000059199.2"/>
    <property type="gene ID" value="ENSATEG00000028300.2"/>
</dbReference>
<feature type="transmembrane region" description="Helical" evidence="3">
    <location>
        <begin position="60"/>
        <end position="81"/>
    </location>
</feature>
<feature type="domain" description="C-type lectin" evidence="4">
    <location>
        <begin position="143"/>
        <end position="276"/>
    </location>
</feature>
<evidence type="ECO:0000256" key="2">
    <source>
        <dbReference type="SAM" id="Coils"/>
    </source>
</evidence>
<dbReference type="PROSITE" id="PS50041">
    <property type="entry name" value="C_TYPE_LECTIN_2"/>
    <property type="match status" value="1"/>
</dbReference>
<protein>
    <recommendedName>
        <fullName evidence="4">C-type lectin domain-containing protein</fullName>
    </recommendedName>
</protein>
<dbReference type="PANTHER" id="PTHR22803">
    <property type="entry name" value="MANNOSE, PHOSPHOLIPASE, LECTIN RECEPTOR RELATED"/>
    <property type="match status" value="1"/>
</dbReference>
<reference evidence="5" key="1">
    <citation type="submission" date="2021-04" db="EMBL/GenBank/DDBJ databases">
        <authorList>
            <consortium name="Wellcome Sanger Institute Data Sharing"/>
        </authorList>
    </citation>
    <scope>NUCLEOTIDE SEQUENCE [LARGE SCALE GENOMIC DNA]</scope>
</reference>
<dbReference type="Proteomes" id="UP000265040">
    <property type="component" value="Chromosome 11"/>
</dbReference>
<keyword evidence="3" id="KW-0812">Transmembrane</keyword>